<reference evidence="1" key="1">
    <citation type="journal article" date="2020" name="New Phytol.">
        <title>Comparative genomics reveals dynamic genome evolution in host specialist ectomycorrhizal fungi.</title>
        <authorList>
            <person name="Lofgren L.A."/>
            <person name="Nguyen N.H."/>
            <person name="Vilgalys R."/>
            <person name="Ruytinx J."/>
            <person name="Liao H.L."/>
            <person name="Branco S."/>
            <person name="Kuo A."/>
            <person name="LaButti K."/>
            <person name="Lipzen A."/>
            <person name="Andreopoulos W."/>
            <person name="Pangilinan J."/>
            <person name="Riley R."/>
            <person name="Hundley H."/>
            <person name="Na H."/>
            <person name="Barry K."/>
            <person name="Grigoriev I.V."/>
            <person name="Stajich J.E."/>
            <person name="Kennedy P.G."/>
        </authorList>
    </citation>
    <scope>NUCLEOTIDE SEQUENCE</scope>
    <source>
        <strain evidence="1">S12</strain>
    </source>
</reference>
<comment type="caution">
    <text evidence="1">The sequence shown here is derived from an EMBL/GenBank/DDBJ whole genome shotgun (WGS) entry which is preliminary data.</text>
</comment>
<dbReference type="EMBL" id="JABBWE010000007">
    <property type="protein sequence ID" value="KAG1801654.1"/>
    <property type="molecule type" value="Genomic_DNA"/>
</dbReference>
<protein>
    <submittedName>
        <fullName evidence="1">Uncharacterized protein</fullName>
    </submittedName>
</protein>
<dbReference type="RefSeq" id="XP_041165120.1">
    <property type="nucleotide sequence ID" value="XM_041311978.1"/>
</dbReference>
<dbReference type="Proteomes" id="UP000719766">
    <property type="component" value="Unassembled WGS sequence"/>
</dbReference>
<sequence>MLHVSTDRLHTLNVLTISVTHVVSNIMTIIRNLMNIVVFAMLGIIMHHDPSVTRHISGIHKDADVSRSCLLGCQDCHRSDHRDINIHISKKKYSFCPVPIRPITITFEEDDLYLFSMTSMLTTAWEVLTLSRSLDCCQKHFRKMQRLSKGWIIGDCFMALMKSHIVYFASFGLKYRVSVGVLLRPSIFLCWDHIRSLAFDTR</sequence>
<proteinExistence type="predicted"/>
<evidence type="ECO:0000313" key="1">
    <source>
        <dbReference type="EMBL" id="KAG1801654.1"/>
    </source>
</evidence>
<gene>
    <name evidence="1" type="ORF">HD556DRAFT_898090</name>
</gene>
<accession>A0A9P7DS74</accession>
<organism evidence="1 2">
    <name type="scientific">Suillus plorans</name>
    <dbReference type="NCBI Taxonomy" id="116603"/>
    <lineage>
        <taxon>Eukaryota</taxon>
        <taxon>Fungi</taxon>
        <taxon>Dikarya</taxon>
        <taxon>Basidiomycota</taxon>
        <taxon>Agaricomycotina</taxon>
        <taxon>Agaricomycetes</taxon>
        <taxon>Agaricomycetidae</taxon>
        <taxon>Boletales</taxon>
        <taxon>Suillineae</taxon>
        <taxon>Suillaceae</taxon>
        <taxon>Suillus</taxon>
    </lineage>
</organism>
<name>A0A9P7DS74_9AGAM</name>
<dbReference type="AlphaFoldDB" id="A0A9P7DS74"/>
<evidence type="ECO:0000313" key="2">
    <source>
        <dbReference type="Proteomes" id="UP000719766"/>
    </source>
</evidence>
<keyword evidence="2" id="KW-1185">Reference proteome</keyword>
<dbReference type="GeneID" id="64605742"/>